<dbReference type="RefSeq" id="WP_030670170.1">
    <property type="nucleotide sequence ID" value="NZ_JBITDC010000010.1"/>
</dbReference>
<name>A0ABW7Y838_STRCE</name>
<keyword evidence="2" id="KW-1185">Reference proteome</keyword>
<reference evidence="1 2" key="1">
    <citation type="submission" date="2024-10" db="EMBL/GenBank/DDBJ databases">
        <title>The Natural Products Discovery Center: Release of the First 8490 Sequenced Strains for Exploring Actinobacteria Biosynthetic Diversity.</title>
        <authorList>
            <person name="Kalkreuter E."/>
            <person name="Kautsar S.A."/>
            <person name="Yang D."/>
            <person name="Bader C.D."/>
            <person name="Teijaro C.N."/>
            <person name="Fluegel L."/>
            <person name="Davis C.M."/>
            <person name="Simpson J.R."/>
            <person name="Lauterbach L."/>
            <person name="Steele A.D."/>
            <person name="Gui C."/>
            <person name="Meng S."/>
            <person name="Li G."/>
            <person name="Viehrig K."/>
            <person name="Ye F."/>
            <person name="Su P."/>
            <person name="Kiefer A.F."/>
            <person name="Nichols A."/>
            <person name="Cepeda A.J."/>
            <person name="Yan W."/>
            <person name="Fan B."/>
            <person name="Jiang Y."/>
            <person name="Adhikari A."/>
            <person name="Zheng C.-J."/>
            <person name="Schuster L."/>
            <person name="Cowan T.M."/>
            <person name="Smanski M.J."/>
            <person name="Chevrette M.G."/>
            <person name="De Carvalho L.P.S."/>
            <person name="Shen B."/>
        </authorList>
    </citation>
    <scope>NUCLEOTIDE SEQUENCE [LARGE SCALE GENOMIC DNA]</scope>
    <source>
        <strain evidence="1 2">NPDC051599</strain>
    </source>
</reference>
<protein>
    <submittedName>
        <fullName evidence="1">Uncharacterized protein</fullName>
    </submittedName>
</protein>
<evidence type="ECO:0000313" key="1">
    <source>
        <dbReference type="EMBL" id="MFI5678077.1"/>
    </source>
</evidence>
<evidence type="ECO:0000313" key="2">
    <source>
        <dbReference type="Proteomes" id="UP001612415"/>
    </source>
</evidence>
<sequence length="75" mass="8541">MAFVRCPSPTCHDRLQDFRDLKGDAEVTAAESALLPKLEGERFVARAFHRCQNGSCRRVQKKTDWRVGAYLPEGF</sequence>
<organism evidence="1 2">
    <name type="scientific">Streptomyces cellulosae</name>
    <dbReference type="NCBI Taxonomy" id="1968"/>
    <lineage>
        <taxon>Bacteria</taxon>
        <taxon>Bacillati</taxon>
        <taxon>Actinomycetota</taxon>
        <taxon>Actinomycetes</taxon>
        <taxon>Kitasatosporales</taxon>
        <taxon>Streptomycetaceae</taxon>
        <taxon>Streptomyces</taxon>
    </lineage>
</organism>
<dbReference type="Proteomes" id="UP001612415">
    <property type="component" value="Unassembled WGS sequence"/>
</dbReference>
<accession>A0ABW7Y838</accession>
<comment type="caution">
    <text evidence="1">The sequence shown here is derived from an EMBL/GenBank/DDBJ whole genome shotgun (WGS) entry which is preliminary data.</text>
</comment>
<gene>
    <name evidence="1" type="ORF">ACIA8P_25985</name>
</gene>
<proteinExistence type="predicted"/>
<dbReference type="EMBL" id="JBITDC010000010">
    <property type="protein sequence ID" value="MFI5678077.1"/>
    <property type="molecule type" value="Genomic_DNA"/>
</dbReference>